<dbReference type="EMBL" id="OU015568">
    <property type="protein sequence ID" value="CAG5091168.1"/>
    <property type="molecule type" value="Genomic_DNA"/>
</dbReference>
<reference evidence="1 2" key="1">
    <citation type="submission" date="2021-04" db="EMBL/GenBank/DDBJ databases">
        <authorList>
            <person name="Bliznina A."/>
        </authorList>
    </citation>
    <scope>NUCLEOTIDE SEQUENCE [LARGE SCALE GENOMIC DNA]</scope>
</reference>
<evidence type="ECO:0000313" key="1">
    <source>
        <dbReference type="EMBL" id="CAG5091168.1"/>
    </source>
</evidence>
<dbReference type="Proteomes" id="UP001158576">
    <property type="component" value="Chromosome PAR"/>
</dbReference>
<accession>A0ABN7S9X7</accession>
<evidence type="ECO:0000313" key="2">
    <source>
        <dbReference type="Proteomes" id="UP001158576"/>
    </source>
</evidence>
<keyword evidence="2" id="KW-1185">Reference proteome</keyword>
<protein>
    <submittedName>
        <fullName evidence="1">Oidioi.mRNA.OKI2018_I69.PAR.g12897.t1.cds</fullName>
    </submittedName>
</protein>
<sequence length="111" mass="13339">MYVAYEVKLVKTKVKGKPCRLDWKSEKKDVKKLPEFLEELDDLKRLRRSLAQRIQVICSQASEKRKRTRRRNGKEVNNDGTVLSRLKRRYRATEKLIQQMESIIYRCLARK</sequence>
<name>A0ABN7S9X7_OIKDI</name>
<gene>
    <name evidence="1" type="ORF">OKIOD_LOCUS4455</name>
</gene>
<organism evidence="1 2">
    <name type="scientific">Oikopleura dioica</name>
    <name type="common">Tunicate</name>
    <dbReference type="NCBI Taxonomy" id="34765"/>
    <lineage>
        <taxon>Eukaryota</taxon>
        <taxon>Metazoa</taxon>
        <taxon>Chordata</taxon>
        <taxon>Tunicata</taxon>
        <taxon>Appendicularia</taxon>
        <taxon>Copelata</taxon>
        <taxon>Oikopleuridae</taxon>
        <taxon>Oikopleura</taxon>
    </lineage>
</organism>
<proteinExistence type="predicted"/>